<evidence type="ECO:0000313" key="5">
    <source>
        <dbReference type="Ensembl" id="ENSHCOP00000013727.1"/>
    </source>
</evidence>
<feature type="compositionally biased region" description="Basic and acidic residues" evidence="3">
    <location>
        <begin position="218"/>
        <end position="233"/>
    </location>
</feature>
<dbReference type="CTD" id="100125288"/>
<feature type="region of interest" description="Disordered" evidence="3">
    <location>
        <begin position="177"/>
        <end position="233"/>
    </location>
</feature>
<reference evidence="5" key="1">
    <citation type="submission" date="2025-08" db="UniProtKB">
        <authorList>
            <consortium name="Ensembl"/>
        </authorList>
    </citation>
    <scope>IDENTIFICATION</scope>
</reference>
<dbReference type="GO" id="GO:0005634">
    <property type="term" value="C:nucleus"/>
    <property type="evidence" value="ECO:0007669"/>
    <property type="project" value="TreeGrafter"/>
</dbReference>
<evidence type="ECO:0000256" key="3">
    <source>
        <dbReference type="SAM" id="MobiDB-lite"/>
    </source>
</evidence>
<dbReference type="RefSeq" id="XP_019717255.1">
    <property type="nucleotide sequence ID" value="XM_019861696.1"/>
</dbReference>
<accession>A0A3Q2YJW8</accession>
<reference evidence="5" key="2">
    <citation type="submission" date="2025-09" db="UniProtKB">
        <authorList>
            <consortium name="Ensembl"/>
        </authorList>
    </citation>
    <scope>IDENTIFICATION</scope>
</reference>
<dbReference type="InterPro" id="IPR053116">
    <property type="entry name" value="GATA-type_Znf_Regulator"/>
</dbReference>
<sequence>MSAGQRSQVALFESHQREAEQDASESAVLYLFHEVSKLEASLQSGVLDTGSLNDSQDEKVERAQASVNPNLLSTYEHNERLVCGKGEIESPPGGHSPWRVLSLINLQCERLMDLGEEHADSRLFFPTECGVASAHKSGTGASVECTLRPSPVAGIATCGVPVVDEQENCFASKAETGDKEMTFRGPPPMLDKDAAEEQAPVSSRQSKTQPVSSVDMLEGSHDRSSAEHHNADTHVFESSLSLVHMPDTSLNREKDFDSDSVKRTWPAGTLDHNANLMLGSHWPSKPDDGMLPSKSHSAHAPIEEKPQRSPATTVTSHLRSKEGSATPVAQHLWRNKTARKQANPSRSGDIHDPRFQGVAFRMNAELNGSRQQCRLRITSKYSKVHCRSLWKQRRRTQTSRTTSNSEEDSEPSASGGKVCASCCTRKTPMWRDAEDGTPLCNACGIRYKKYRVRCVNCWHIPRKESNSNSHCLKCGHFVRVTSTQYKHTT</sequence>
<protein>
    <submittedName>
        <fullName evidence="5">Zinc finger GATA like protein 1</fullName>
    </submittedName>
</protein>
<evidence type="ECO:0000259" key="4">
    <source>
        <dbReference type="PROSITE" id="PS50114"/>
    </source>
</evidence>
<dbReference type="Gene3D" id="3.30.50.10">
    <property type="entry name" value="Erythroid Transcription Factor GATA-1, subunit A"/>
    <property type="match status" value="1"/>
</dbReference>
<name>A0A3Q2YJW8_HIPCM</name>
<dbReference type="GO" id="GO:0007283">
    <property type="term" value="P:spermatogenesis"/>
    <property type="evidence" value="ECO:0007669"/>
    <property type="project" value="TreeGrafter"/>
</dbReference>
<keyword evidence="6" id="KW-1185">Reference proteome</keyword>
<dbReference type="PROSITE" id="PS50114">
    <property type="entry name" value="GATA_ZN_FINGER_2"/>
    <property type="match status" value="1"/>
</dbReference>
<feature type="region of interest" description="Disordered" evidence="3">
    <location>
        <begin position="392"/>
        <end position="416"/>
    </location>
</feature>
<dbReference type="STRING" id="109280.ENSHCOP00000013727"/>
<keyword evidence="2" id="KW-0479">Metal-binding</keyword>
<dbReference type="GeneTree" id="ENSGT00470000042444"/>
<dbReference type="CDD" id="cd00202">
    <property type="entry name" value="ZnF_GATA"/>
    <property type="match status" value="1"/>
</dbReference>
<dbReference type="InterPro" id="IPR000679">
    <property type="entry name" value="Znf_GATA"/>
</dbReference>
<keyword evidence="1" id="KW-0539">Nucleus</keyword>
<dbReference type="PANTHER" id="PTHR47341:SF1">
    <property type="entry name" value="GATA-TYPE ZINC FINGER PROTEIN 1"/>
    <property type="match status" value="1"/>
</dbReference>
<keyword evidence="2" id="KW-0863">Zinc-finger</keyword>
<keyword evidence="2" id="KW-0862">Zinc</keyword>
<dbReference type="SMART" id="SM00401">
    <property type="entry name" value="ZnF_GATA"/>
    <property type="match status" value="1"/>
</dbReference>
<dbReference type="RefSeq" id="XP_019717254.1">
    <property type="nucleotide sequence ID" value="XM_019861695.1"/>
</dbReference>
<evidence type="ECO:0000313" key="6">
    <source>
        <dbReference type="Proteomes" id="UP000264820"/>
    </source>
</evidence>
<dbReference type="GeneID" id="109510972"/>
<dbReference type="GO" id="GO:0008270">
    <property type="term" value="F:zinc ion binding"/>
    <property type="evidence" value="ECO:0007669"/>
    <property type="project" value="UniProtKB-KW"/>
</dbReference>
<dbReference type="AlphaFoldDB" id="A0A3Q2YJW8"/>
<evidence type="ECO:0000256" key="1">
    <source>
        <dbReference type="ARBA" id="ARBA00023242"/>
    </source>
</evidence>
<dbReference type="GO" id="GO:0043565">
    <property type="term" value="F:sequence-specific DNA binding"/>
    <property type="evidence" value="ECO:0007669"/>
    <property type="project" value="InterPro"/>
</dbReference>
<dbReference type="GO" id="GO:0006357">
    <property type="term" value="P:regulation of transcription by RNA polymerase II"/>
    <property type="evidence" value="ECO:0007669"/>
    <property type="project" value="TreeGrafter"/>
</dbReference>
<evidence type="ECO:0000256" key="2">
    <source>
        <dbReference type="PROSITE-ProRule" id="PRU00094"/>
    </source>
</evidence>
<organism evidence="5 6">
    <name type="scientific">Hippocampus comes</name>
    <name type="common">Tiger tail seahorse</name>
    <dbReference type="NCBI Taxonomy" id="109280"/>
    <lineage>
        <taxon>Eukaryota</taxon>
        <taxon>Metazoa</taxon>
        <taxon>Chordata</taxon>
        <taxon>Craniata</taxon>
        <taxon>Vertebrata</taxon>
        <taxon>Euteleostomi</taxon>
        <taxon>Actinopterygii</taxon>
        <taxon>Neopterygii</taxon>
        <taxon>Teleostei</taxon>
        <taxon>Neoteleostei</taxon>
        <taxon>Acanthomorphata</taxon>
        <taxon>Syngnathiaria</taxon>
        <taxon>Syngnathiformes</taxon>
        <taxon>Syngnathoidei</taxon>
        <taxon>Syngnathidae</taxon>
        <taxon>Hippocampus</taxon>
    </lineage>
</organism>
<dbReference type="Ensembl" id="ENSHCOT00000021146.1">
    <property type="protein sequence ID" value="ENSHCOP00000013727.1"/>
    <property type="gene ID" value="ENSHCOG00000016944.1"/>
</dbReference>
<dbReference type="OrthoDB" id="2162994at2759"/>
<feature type="region of interest" description="Disordered" evidence="3">
    <location>
        <begin position="280"/>
        <end position="353"/>
    </location>
</feature>
<feature type="compositionally biased region" description="Polar residues" evidence="3">
    <location>
        <begin position="200"/>
        <end position="212"/>
    </location>
</feature>
<dbReference type="GO" id="GO:0048599">
    <property type="term" value="P:oocyte development"/>
    <property type="evidence" value="ECO:0007669"/>
    <property type="project" value="TreeGrafter"/>
</dbReference>
<dbReference type="InterPro" id="IPR013088">
    <property type="entry name" value="Znf_NHR/GATA"/>
</dbReference>
<dbReference type="PANTHER" id="PTHR47341">
    <property type="entry name" value="GATA-TYPE ZINC FINGER PROTEIN 1"/>
    <property type="match status" value="1"/>
</dbReference>
<dbReference type="SUPFAM" id="SSF57716">
    <property type="entry name" value="Glucocorticoid receptor-like (DNA-binding domain)"/>
    <property type="match status" value="1"/>
</dbReference>
<dbReference type="KEGG" id="hcq:109510972"/>
<proteinExistence type="predicted"/>
<feature type="domain" description="GATA-type" evidence="4">
    <location>
        <begin position="413"/>
        <end position="448"/>
    </location>
</feature>
<dbReference type="Pfam" id="PF00320">
    <property type="entry name" value="GATA"/>
    <property type="match status" value="1"/>
</dbReference>
<dbReference type="Proteomes" id="UP000264820">
    <property type="component" value="Unplaced"/>
</dbReference>